<dbReference type="PANTHER" id="PTHR31099">
    <property type="entry name" value="OS06G0165300 PROTEIN"/>
    <property type="match status" value="1"/>
</dbReference>
<sequence>MQWHLWFPIPEIIVQLLNRFNLSTSQVNPCGLQHLVGILVLSYELGITLNADHLEACVEPRWSRSLIVLVRTRTNMAIILGFVSKYHFWKEHFFFVRVRDTSVEASTIPIFRTGWGTKGIPNFECLCYLGF</sequence>
<gene>
    <name evidence="1" type="ORF">BOLC3T19084H</name>
</gene>
<evidence type="ECO:0000313" key="1">
    <source>
        <dbReference type="EMBL" id="VDC96522.1"/>
    </source>
</evidence>
<dbReference type="AlphaFoldDB" id="A0A3P6AVF4"/>
<dbReference type="PANTHER" id="PTHR31099:SF37">
    <property type="entry name" value="MYOSIN HEAVY CHAIN-LIKE PROTEIN"/>
    <property type="match status" value="1"/>
</dbReference>
<reference evidence="1" key="1">
    <citation type="submission" date="2018-11" db="EMBL/GenBank/DDBJ databases">
        <authorList>
            <consortium name="Genoscope - CEA"/>
            <person name="William W."/>
        </authorList>
    </citation>
    <scope>NUCLEOTIDE SEQUENCE</scope>
</reference>
<organism evidence="1">
    <name type="scientific">Brassica oleracea</name>
    <name type="common">Wild cabbage</name>
    <dbReference type="NCBI Taxonomy" id="3712"/>
    <lineage>
        <taxon>Eukaryota</taxon>
        <taxon>Viridiplantae</taxon>
        <taxon>Streptophyta</taxon>
        <taxon>Embryophyta</taxon>
        <taxon>Tracheophyta</taxon>
        <taxon>Spermatophyta</taxon>
        <taxon>Magnoliopsida</taxon>
        <taxon>eudicotyledons</taxon>
        <taxon>Gunneridae</taxon>
        <taxon>Pentapetalae</taxon>
        <taxon>rosids</taxon>
        <taxon>malvids</taxon>
        <taxon>Brassicales</taxon>
        <taxon>Brassicaceae</taxon>
        <taxon>Brassiceae</taxon>
        <taxon>Brassica</taxon>
    </lineage>
</organism>
<dbReference type="EMBL" id="LR031872">
    <property type="protein sequence ID" value="VDC96522.1"/>
    <property type="molecule type" value="Genomic_DNA"/>
</dbReference>
<protein>
    <submittedName>
        <fullName evidence="1">Uncharacterized protein</fullName>
    </submittedName>
</protein>
<accession>A0A3P6AVF4</accession>
<proteinExistence type="predicted"/>
<name>A0A3P6AVF4_BRAOL</name>